<name>A0ABT5JX83_9BURK</name>
<dbReference type="PANTHER" id="PTHR35566">
    <property type="entry name" value="BLR3599 PROTEIN"/>
    <property type="match status" value="1"/>
</dbReference>
<evidence type="ECO:0000313" key="1">
    <source>
        <dbReference type="EMBL" id="MDC8756671.1"/>
    </source>
</evidence>
<protein>
    <submittedName>
        <fullName evidence="1">Type VI secretion system baseplate subunit TssK</fullName>
    </submittedName>
</protein>
<dbReference type="RefSeq" id="WP_273669307.1">
    <property type="nucleotide sequence ID" value="NZ_JAQQXR010000001.1"/>
</dbReference>
<sequence length="444" mass="49135">MDTPGKILWSEGLFLRIQHFQQQDRNHAELVHLTKSAIHPFVWGVGNVEIDTAALTTDTLRLTALSCLFPDGEVYAAPSRDALPTPVRLADLPAATQTLTFYAALPCIKEHGENCDANTGARYTQKTVTTQDLFTTAAAAPISYLKPAVRLISDVDVLGSYSHFPLLRLQRKATGGFELDKSFMPPSLTISAAPGLHERICQLEATLQAKVDSLYAHHSEPRQNVIELRTRDVASFWMLHTASTGYAALSHFMGNPDLHPEQLFREMLVLAGGLMTYSKTFTLRELPAYRHGDPGPGFAALEHIIHELLGTVISSQFLAIPLPMEKPSFYRGSLDAEKIDRYTQLYVAVNANMPAVELVELVPLRFMVGSPDDVGTCVQLSLPGVRLVHAPQVPTAIPVRPSTLYFELEHRGELYEKMLKAKAIMVYVPNVFHDIEIELIAITS</sequence>
<accession>A0ABT5JX83</accession>
<dbReference type="Proteomes" id="UP001221208">
    <property type="component" value="Unassembled WGS sequence"/>
</dbReference>
<dbReference type="Pfam" id="PF05936">
    <property type="entry name" value="T6SS_VasE"/>
    <property type="match status" value="1"/>
</dbReference>
<reference evidence="1 2" key="1">
    <citation type="submission" date="2022-10" db="EMBL/GenBank/DDBJ databases">
        <title>Janthinobacterium sp. hw3 Genome sequencing.</title>
        <authorList>
            <person name="Park S."/>
        </authorList>
    </citation>
    <scope>NUCLEOTIDE SEQUENCE [LARGE SCALE GENOMIC DNA]</scope>
    <source>
        <strain evidence="2">hw3</strain>
    </source>
</reference>
<dbReference type="EMBL" id="JAQQXR010000001">
    <property type="protein sequence ID" value="MDC8756671.1"/>
    <property type="molecule type" value="Genomic_DNA"/>
</dbReference>
<proteinExistence type="predicted"/>
<gene>
    <name evidence="1" type="primary">tssK</name>
    <name evidence="1" type="ORF">OIK44_03600</name>
</gene>
<dbReference type="PANTHER" id="PTHR35566:SF1">
    <property type="entry name" value="TYPE VI SECRETION SYSTEM BASEPLATE COMPONENT TSSK1"/>
    <property type="match status" value="1"/>
</dbReference>
<evidence type="ECO:0000313" key="2">
    <source>
        <dbReference type="Proteomes" id="UP001221208"/>
    </source>
</evidence>
<dbReference type="NCBIfam" id="TIGR03353">
    <property type="entry name" value="VI_chp_4"/>
    <property type="match status" value="1"/>
</dbReference>
<comment type="caution">
    <text evidence="1">The sequence shown here is derived from an EMBL/GenBank/DDBJ whole genome shotgun (WGS) entry which is preliminary data.</text>
</comment>
<keyword evidence="2" id="KW-1185">Reference proteome</keyword>
<organism evidence="1 2">
    <name type="scientific">Janthinobacterium fluminis</name>
    <dbReference type="NCBI Taxonomy" id="2987524"/>
    <lineage>
        <taxon>Bacteria</taxon>
        <taxon>Pseudomonadati</taxon>
        <taxon>Pseudomonadota</taxon>
        <taxon>Betaproteobacteria</taxon>
        <taxon>Burkholderiales</taxon>
        <taxon>Oxalobacteraceae</taxon>
        <taxon>Janthinobacterium</taxon>
    </lineage>
</organism>
<dbReference type="InterPro" id="IPR010263">
    <property type="entry name" value="T6SS_TssK"/>
</dbReference>